<dbReference type="RefSeq" id="XP_012942690.1">
    <property type="nucleotide sequence ID" value="XM_013087236.2"/>
</dbReference>
<feature type="region of interest" description="Disordered" evidence="1">
    <location>
        <begin position="81"/>
        <end position="142"/>
    </location>
</feature>
<organism evidence="2 3">
    <name type="scientific">Aplysia californica</name>
    <name type="common">California sea hare</name>
    <dbReference type="NCBI Taxonomy" id="6500"/>
    <lineage>
        <taxon>Eukaryota</taxon>
        <taxon>Metazoa</taxon>
        <taxon>Spiralia</taxon>
        <taxon>Lophotrochozoa</taxon>
        <taxon>Mollusca</taxon>
        <taxon>Gastropoda</taxon>
        <taxon>Heterobranchia</taxon>
        <taxon>Euthyneura</taxon>
        <taxon>Tectipleura</taxon>
        <taxon>Aplysiida</taxon>
        <taxon>Aplysioidea</taxon>
        <taxon>Aplysiidae</taxon>
        <taxon>Aplysia</taxon>
    </lineage>
</organism>
<name>A0ABM1A872_APLCA</name>
<dbReference type="Proteomes" id="UP000694888">
    <property type="component" value="Unplaced"/>
</dbReference>
<feature type="compositionally biased region" description="Basic and acidic residues" evidence="1">
    <location>
        <begin position="81"/>
        <end position="94"/>
    </location>
</feature>
<evidence type="ECO:0000313" key="3">
    <source>
        <dbReference type="RefSeq" id="XP_012942690.1"/>
    </source>
</evidence>
<evidence type="ECO:0000256" key="1">
    <source>
        <dbReference type="SAM" id="MobiDB-lite"/>
    </source>
</evidence>
<feature type="compositionally biased region" description="Polar residues" evidence="1">
    <location>
        <begin position="133"/>
        <end position="142"/>
    </location>
</feature>
<reference evidence="3" key="1">
    <citation type="submission" date="2025-08" db="UniProtKB">
        <authorList>
            <consortium name="RefSeq"/>
        </authorList>
    </citation>
    <scope>IDENTIFICATION</scope>
</reference>
<dbReference type="GeneID" id="101855443"/>
<proteinExistence type="predicted"/>
<protein>
    <submittedName>
        <fullName evidence="3">Uncharacterized protein LOC101855443</fullName>
    </submittedName>
</protein>
<accession>A0ABM1A872</accession>
<gene>
    <name evidence="3" type="primary">LOC101855443</name>
</gene>
<keyword evidence="2" id="KW-1185">Reference proteome</keyword>
<sequence length="142" mass="16514">MHEGENRCFVEPGCHSGQMFDWWRCTRNGIIVKPHVPLPPRTPSTGTRYIPGDLCWPMYLHIPANSTPSLPDEKHEEDCEISRDFWPDKGDRSGSRKRFEHQRPPWVPSKLPNKFGVTNQAPPYTMYRRDRQTVQPQSICSP</sequence>
<evidence type="ECO:0000313" key="2">
    <source>
        <dbReference type="Proteomes" id="UP000694888"/>
    </source>
</evidence>